<proteinExistence type="predicted"/>
<organism evidence="1 2">
    <name type="scientific">Sphingobium fontiphilum</name>
    <dbReference type="NCBI Taxonomy" id="944425"/>
    <lineage>
        <taxon>Bacteria</taxon>
        <taxon>Pseudomonadati</taxon>
        <taxon>Pseudomonadota</taxon>
        <taxon>Alphaproteobacteria</taxon>
        <taxon>Sphingomonadales</taxon>
        <taxon>Sphingomonadaceae</taxon>
        <taxon>Sphingobium</taxon>
    </lineage>
</organism>
<accession>A0A7W6DN08</accession>
<reference evidence="1 2" key="1">
    <citation type="submission" date="2020-08" db="EMBL/GenBank/DDBJ databases">
        <title>Genomic Encyclopedia of Type Strains, Phase IV (KMG-IV): sequencing the most valuable type-strain genomes for metagenomic binning, comparative biology and taxonomic classification.</title>
        <authorList>
            <person name="Goeker M."/>
        </authorList>
    </citation>
    <scope>NUCLEOTIDE SEQUENCE [LARGE SCALE GENOMIC DNA]</scope>
    <source>
        <strain evidence="1 2">DSM 29348</strain>
    </source>
</reference>
<dbReference type="EMBL" id="JACIEB010000003">
    <property type="protein sequence ID" value="MBB3981974.1"/>
    <property type="molecule type" value="Genomic_DNA"/>
</dbReference>
<dbReference type="AlphaFoldDB" id="A0A7W6DN08"/>
<evidence type="ECO:0000313" key="1">
    <source>
        <dbReference type="EMBL" id="MBB3981974.1"/>
    </source>
</evidence>
<name>A0A7W6DN08_9SPHN</name>
<comment type="caution">
    <text evidence="1">The sequence shown here is derived from an EMBL/GenBank/DDBJ whole genome shotgun (WGS) entry which is preliminary data.</text>
</comment>
<keyword evidence="2" id="KW-1185">Reference proteome</keyword>
<evidence type="ECO:0000313" key="2">
    <source>
        <dbReference type="Proteomes" id="UP000552757"/>
    </source>
</evidence>
<gene>
    <name evidence="1" type="ORF">GGR44_001633</name>
</gene>
<protein>
    <submittedName>
        <fullName evidence="1">Uncharacterized protein</fullName>
    </submittedName>
</protein>
<dbReference type="Proteomes" id="UP000552757">
    <property type="component" value="Unassembled WGS sequence"/>
</dbReference>
<sequence>MIAFARLGAIHPLDLGQLRREQADDLAMRGFAQLGGRVHCLDRIDQPVESRS</sequence>